<dbReference type="RefSeq" id="WP_133945275.1">
    <property type="nucleotide sequence ID" value="NZ_SOEO01000003.1"/>
</dbReference>
<protein>
    <submittedName>
        <fullName evidence="4">Putative secreted protein (Por secretion system target)</fullName>
    </submittedName>
</protein>
<evidence type="ECO:0000313" key="4">
    <source>
        <dbReference type="EMBL" id="TDX82600.1"/>
    </source>
</evidence>
<dbReference type="InterPro" id="IPR036116">
    <property type="entry name" value="FN3_sf"/>
</dbReference>
<organism evidence="4 5">
    <name type="scientific">Epilithonimonas xixisoli</name>
    <dbReference type="NCBI Taxonomy" id="1476462"/>
    <lineage>
        <taxon>Bacteria</taxon>
        <taxon>Pseudomonadati</taxon>
        <taxon>Bacteroidota</taxon>
        <taxon>Flavobacteriia</taxon>
        <taxon>Flavobacteriales</taxon>
        <taxon>Weeksellaceae</taxon>
        <taxon>Chryseobacterium group</taxon>
        <taxon>Epilithonimonas</taxon>
    </lineage>
</organism>
<name>A0A4R8I3R9_9FLAO</name>
<feature type="chain" id="PRO_5021011699" evidence="2">
    <location>
        <begin position="21"/>
        <end position="433"/>
    </location>
</feature>
<dbReference type="InterPro" id="IPR026444">
    <property type="entry name" value="Secre_tail"/>
</dbReference>
<feature type="domain" description="Secretion system C-terminal sorting" evidence="3">
    <location>
        <begin position="366"/>
        <end position="431"/>
    </location>
</feature>
<comment type="caution">
    <text evidence="4">The sequence shown here is derived from an EMBL/GenBank/DDBJ whole genome shotgun (WGS) entry which is preliminary data.</text>
</comment>
<evidence type="ECO:0000259" key="3">
    <source>
        <dbReference type="Pfam" id="PF18962"/>
    </source>
</evidence>
<dbReference type="Gene3D" id="2.60.40.10">
    <property type="entry name" value="Immunoglobulins"/>
    <property type="match status" value="1"/>
</dbReference>
<dbReference type="EMBL" id="SOEO01000003">
    <property type="protein sequence ID" value="TDX82600.1"/>
    <property type="molecule type" value="Genomic_DNA"/>
</dbReference>
<evidence type="ECO:0000256" key="1">
    <source>
        <dbReference type="ARBA" id="ARBA00022729"/>
    </source>
</evidence>
<accession>A0A4R8I3R9</accession>
<dbReference type="SUPFAM" id="SSF49265">
    <property type="entry name" value="Fibronectin type III"/>
    <property type="match status" value="1"/>
</dbReference>
<gene>
    <name evidence="4" type="ORF">B0I22_2611</name>
</gene>
<dbReference type="AlphaFoldDB" id="A0A4R8I3R9"/>
<keyword evidence="1 2" id="KW-0732">Signal</keyword>
<feature type="signal peptide" evidence="2">
    <location>
        <begin position="1"/>
        <end position="20"/>
    </location>
</feature>
<keyword evidence="5" id="KW-1185">Reference proteome</keyword>
<evidence type="ECO:0000313" key="5">
    <source>
        <dbReference type="Proteomes" id="UP000295313"/>
    </source>
</evidence>
<dbReference type="OrthoDB" id="9816120at2"/>
<dbReference type="InterPro" id="IPR013783">
    <property type="entry name" value="Ig-like_fold"/>
</dbReference>
<dbReference type="NCBIfam" id="TIGR04183">
    <property type="entry name" value="Por_Secre_tail"/>
    <property type="match status" value="1"/>
</dbReference>
<evidence type="ECO:0000256" key="2">
    <source>
        <dbReference type="SAM" id="SignalP"/>
    </source>
</evidence>
<proteinExistence type="predicted"/>
<dbReference type="Pfam" id="PF18962">
    <property type="entry name" value="Por_Secre_tail"/>
    <property type="match status" value="1"/>
</dbReference>
<reference evidence="4 5" key="1">
    <citation type="submission" date="2019-03" db="EMBL/GenBank/DDBJ databases">
        <title>Genomic Encyclopedia of Type Strains, Phase III (KMG-III): the genomes of soil and plant-associated and newly described type strains.</title>
        <authorList>
            <person name="Whitman W."/>
        </authorList>
    </citation>
    <scope>NUCLEOTIDE SEQUENCE [LARGE SCALE GENOMIC DNA]</scope>
    <source>
        <strain evidence="4 5">CGMCC 1.12802</strain>
    </source>
</reference>
<sequence length="433" mass="48511">MKTKIIFSMILMLTICTTKSQTLMDETFTGTSLPTGWSISSTATNPDEQWTFYDLYDDVEVYESSTTPQEEWLYLPEQNLQSYSTMFFNFSLWMYNKKSFAVNKSCKAMVYISTDGANWFEMWNSQNLNTEEFDGDFLYDRMWSINLTPYCGAGKPNVKIAIRYTSNATKTETKTSFAALIRANISGQPITSFSDLDKNLIQWYPVSGFTGTYDIYYGPLGTTTGRAGGTLVTGLPGTSFTIPENYCQYTAYIRSNNGTPGEWVKLDFLNTVDNMTATPTLTSAQIAWTGDADLYDLEYGVGNFTVGNGTRINNISGTSHNLSTLLANTNYKVFVKASCNTASWRNITFVTTTLGTEETEKQTMKIYPNPSSDVIHFSEEINSFKIFDINGRIVKSVDHATEKIDISKLPIGNYTVSGKAKSGEKFSQKIIKK</sequence>
<dbReference type="Proteomes" id="UP000295313">
    <property type="component" value="Unassembled WGS sequence"/>
</dbReference>